<sequence length="119" mass="13510">MKRSTKQSKMVVPFGFKGLVLQGRLRLSNVMKQITTATYVLVAKVGKSQIFLSLVMEKVVNDITIFLVWILPWNVCPQEYGFASYVQKRGSSSVYIQSVRESNLCGMSRRECRTPSNIL</sequence>
<dbReference type="EMBL" id="GBRH01167791">
    <property type="protein sequence ID" value="JAE30105.1"/>
    <property type="molecule type" value="Transcribed_RNA"/>
</dbReference>
<reference evidence="1" key="2">
    <citation type="journal article" date="2015" name="Data Brief">
        <title>Shoot transcriptome of the giant reed, Arundo donax.</title>
        <authorList>
            <person name="Barrero R.A."/>
            <person name="Guerrero F.D."/>
            <person name="Moolhuijzen P."/>
            <person name="Goolsby J.A."/>
            <person name="Tidwell J."/>
            <person name="Bellgard S.E."/>
            <person name="Bellgard M.I."/>
        </authorList>
    </citation>
    <scope>NUCLEOTIDE SEQUENCE</scope>
    <source>
        <tissue evidence="1">Shoot tissue taken approximately 20 cm above the soil surface</tissue>
    </source>
</reference>
<dbReference type="AlphaFoldDB" id="A0A0A9GYS0"/>
<accession>A0A0A9GYS0</accession>
<protein>
    <submittedName>
        <fullName evidence="1">Uncharacterized protein</fullName>
    </submittedName>
</protein>
<name>A0A0A9GYS0_ARUDO</name>
<reference evidence="1" key="1">
    <citation type="submission" date="2014-09" db="EMBL/GenBank/DDBJ databases">
        <authorList>
            <person name="Magalhaes I.L.F."/>
            <person name="Oliveira U."/>
            <person name="Santos F.R."/>
            <person name="Vidigal T.H.D.A."/>
            <person name="Brescovit A.D."/>
            <person name="Santos A.J."/>
        </authorList>
    </citation>
    <scope>NUCLEOTIDE SEQUENCE</scope>
    <source>
        <tissue evidence="1">Shoot tissue taken approximately 20 cm above the soil surface</tissue>
    </source>
</reference>
<organism evidence="1">
    <name type="scientific">Arundo donax</name>
    <name type="common">Giant reed</name>
    <name type="synonym">Donax arundinaceus</name>
    <dbReference type="NCBI Taxonomy" id="35708"/>
    <lineage>
        <taxon>Eukaryota</taxon>
        <taxon>Viridiplantae</taxon>
        <taxon>Streptophyta</taxon>
        <taxon>Embryophyta</taxon>
        <taxon>Tracheophyta</taxon>
        <taxon>Spermatophyta</taxon>
        <taxon>Magnoliopsida</taxon>
        <taxon>Liliopsida</taxon>
        <taxon>Poales</taxon>
        <taxon>Poaceae</taxon>
        <taxon>PACMAD clade</taxon>
        <taxon>Arundinoideae</taxon>
        <taxon>Arundineae</taxon>
        <taxon>Arundo</taxon>
    </lineage>
</organism>
<proteinExistence type="predicted"/>
<evidence type="ECO:0000313" key="1">
    <source>
        <dbReference type="EMBL" id="JAE30105.1"/>
    </source>
</evidence>